<evidence type="ECO:0000313" key="6">
    <source>
        <dbReference type="Proteomes" id="UP000281192"/>
    </source>
</evidence>
<dbReference type="RefSeq" id="WP_101714944.1">
    <property type="nucleotide sequence ID" value="NZ_CP026100.1"/>
</dbReference>
<keyword evidence="1" id="KW-0812">Transmembrane</keyword>
<dbReference type="GO" id="GO:0004622">
    <property type="term" value="F:phosphatidylcholine lysophospholipase activity"/>
    <property type="evidence" value="ECO:0007669"/>
    <property type="project" value="TreeGrafter"/>
</dbReference>
<keyword evidence="6" id="KW-1185">Reference proteome</keyword>
<reference evidence="4 5" key="1">
    <citation type="submission" date="2017-12" db="EMBL/GenBank/DDBJ databases">
        <title>The genome sequence of Caulobacter flavus CGMCC1 15093.</title>
        <authorList>
            <person name="Gao J."/>
            <person name="Mao X."/>
            <person name="Sun J."/>
        </authorList>
    </citation>
    <scope>NUCLEOTIDE SEQUENCE [LARGE SCALE GENOMIC DNA]</scope>
    <source>
        <strain evidence="4 5">CGMCC1 15093</strain>
    </source>
</reference>
<dbReference type="EMBL" id="PJRQ01000043">
    <property type="protein sequence ID" value="PLR08109.1"/>
    <property type="molecule type" value="Genomic_DNA"/>
</dbReference>
<evidence type="ECO:0000259" key="2">
    <source>
        <dbReference type="Pfam" id="PF13472"/>
    </source>
</evidence>
<dbReference type="AlphaFoldDB" id="A0A2N5CNN5"/>
<evidence type="ECO:0000256" key="1">
    <source>
        <dbReference type="SAM" id="Phobius"/>
    </source>
</evidence>
<proteinExistence type="predicted"/>
<evidence type="ECO:0000313" key="5">
    <source>
        <dbReference type="Proteomes" id="UP000234483"/>
    </source>
</evidence>
<evidence type="ECO:0000313" key="3">
    <source>
        <dbReference type="EMBL" id="AYV49314.1"/>
    </source>
</evidence>
<dbReference type="KEGG" id="cfh:C1707_25430"/>
<dbReference type="Gene3D" id="3.40.50.1110">
    <property type="entry name" value="SGNH hydrolase"/>
    <property type="match status" value="1"/>
</dbReference>
<feature type="transmembrane region" description="Helical" evidence="1">
    <location>
        <begin position="16"/>
        <end position="36"/>
    </location>
</feature>
<dbReference type="InterPro" id="IPR036514">
    <property type="entry name" value="SGNH_hydro_sf"/>
</dbReference>
<reference evidence="3 6" key="2">
    <citation type="submission" date="2018-01" db="EMBL/GenBank/DDBJ databases">
        <title>Complete genome sequence of Caulobacter flavus RHGG3.</title>
        <authorList>
            <person name="Yang E."/>
        </authorList>
    </citation>
    <scope>NUCLEOTIDE SEQUENCE [LARGE SCALE GENOMIC DNA]</scope>
    <source>
        <strain evidence="3 6">RHGG3</strain>
    </source>
</reference>
<evidence type="ECO:0000313" key="4">
    <source>
        <dbReference type="EMBL" id="PLR08109.1"/>
    </source>
</evidence>
<dbReference type="PANTHER" id="PTHR30383">
    <property type="entry name" value="THIOESTERASE 1/PROTEASE 1/LYSOPHOSPHOLIPASE L1"/>
    <property type="match status" value="1"/>
</dbReference>
<gene>
    <name evidence="3" type="ORF">C1707_25430</name>
    <name evidence="4" type="ORF">CFHF_21320</name>
</gene>
<sequence>MSPLAAYLHDLARSRFFLPGVGVGALIGFGLAAAWFQTTLPQWRPTGSAAARTVVRLATAPAAPIRLKPGAVIVCEGDSLTYGFKRWGESIPGINGSPSPRSPTPYPETLRGLLGDKVTVVNHGKPGDQTLDGLTRWAREPTGDLTIIMYGSNDAKVRGKPGALDVKVYASLLEALVRRRLDDGGQVMVLLPPPASARDTQARLDPFREAAAQVAARTGVKAVDAGEAMAAIGAPLQYDGLHLNDSANLAIARAVAGQIRVE</sequence>
<name>A0A2N5CNN5_9CAUL</name>
<feature type="domain" description="SGNH hydrolase-type esterase" evidence="2">
    <location>
        <begin position="77"/>
        <end position="246"/>
    </location>
</feature>
<organism evidence="4 5">
    <name type="scientific">Caulobacter flavus</name>
    <dbReference type="NCBI Taxonomy" id="1679497"/>
    <lineage>
        <taxon>Bacteria</taxon>
        <taxon>Pseudomonadati</taxon>
        <taxon>Pseudomonadota</taxon>
        <taxon>Alphaproteobacteria</taxon>
        <taxon>Caulobacterales</taxon>
        <taxon>Caulobacteraceae</taxon>
        <taxon>Caulobacter</taxon>
    </lineage>
</organism>
<dbReference type="Proteomes" id="UP000234483">
    <property type="component" value="Unassembled WGS sequence"/>
</dbReference>
<dbReference type="SUPFAM" id="SSF52266">
    <property type="entry name" value="SGNH hydrolase"/>
    <property type="match status" value="1"/>
</dbReference>
<dbReference type="InterPro" id="IPR013830">
    <property type="entry name" value="SGNH_hydro"/>
</dbReference>
<keyword evidence="1" id="KW-1133">Transmembrane helix</keyword>
<dbReference type="CDD" id="cd00229">
    <property type="entry name" value="SGNH_hydrolase"/>
    <property type="match status" value="1"/>
</dbReference>
<accession>A0A2N5CNN5</accession>
<dbReference type="OrthoDB" id="7410605at2"/>
<dbReference type="EMBL" id="CP026100">
    <property type="protein sequence ID" value="AYV49314.1"/>
    <property type="molecule type" value="Genomic_DNA"/>
</dbReference>
<dbReference type="PANTHER" id="PTHR30383:SF5">
    <property type="entry name" value="SGNH HYDROLASE-TYPE ESTERASE DOMAIN-CONTAINING PROTEIN"/>
    <property type="match status" value="1"/>
</dbReference>
<dbReference type="InterPro" id="IPR051532">
    <property type="entry name" value="Ester_Hydrolysis_Enzymes"/>
</dbReference>
<dbReference type="Proteomes" id="UP000281192">
    <property type="component" value="Chromosome"/>
</dbReference>
<keyword evidence="1" id="KW-0472">Membrane</keyword>
<dbReference type="Pfam" id="PF13472">
    <property type="entry name" value="Lipase_GDSL_2"/>
    <property type="match status" value="1"/>
</dbReference>
<protein>
    <recommendedName>
        <fullName evidence="2">SGNH hydrolase-type esterase domain-containing protein</fullName>
    </recommendedName>
</protein>